<evidence type="ECO:0000259" key="4">
    <source>
        <dbReference type="Pfam" id="PF07731"/>
    </source>
</evidence>
<dbReference type="Gene3D" id="2.60.40.420">
    <property type="entry name" value="Cupredoxins - blue copper proteins"/>
    <property type="match status" value="3"/>
</dbReference>
<dbReference type="CDD" id="cd13853">
    <property type="entry name" value="CuRO_1_Tth-MCO_like"/>
    <property type="match status" value="1"/>
</dbReference>
<evidence type="ECO:0000256" key="2">
    <source>
        <dbReference type="ARBA" id="ARBA00023002"/>
    </source>
</evidence>
<evidence type="ECO:0000256" key="3">
    <source>
        <dbReference type="SAM" id="MobiDB-lite"/>
    </source>
</evidence>
<dbReference type="InterPro" id="IPR033138">
    <property type="entry name" value="Cu_oxidase_CS"/>
</dbReference>
<evidence type="ECO:0000313" key="6">
    <source>
        <dbReference type="EMBL" id="OOV80615.1"/>
    </source>
</evidence>
<evidence type="ECO:0000313" key="7">
    <source>
        <dbReference type="Proteomes" id="UP000191160"/>
    </source>
</evidence>
<dbReference type="InterPro" id="IPR011706">
    <property type="entry name" value="Cu-oxidase_C"/>
</dbReference>
<protein>
    <submittedName>
        <fullName evidence="6">Uncharacterized protein</fullName>
    </submittedName>
</protein>
<dbReference type="PROSITE" id="PS00079">
    <property type="entry name" value="MULTICOPPER_OXIDASE1"/>
    <property type="match status" value="1"/>
</dbReference>
<dbReference type="InterPro" id="IPR002355">
    <property type="entry name" value="Cu_oxidase_Cu_BS"/>
</dbReference>
<feature type="compositionally biased region" description="Polar residues" evidence="3">
    <location>
        <begin position="654"/>
        <end position="666"/>
    </location>
</feature>
<dbReference type="GO" id="GO:0016491">
    <property type="term" value="F:oxidoreductase activity"/>
    <property type="evidence" value="ECO:0007669"/>
    <property type="project" value="UniProtKB-KW"/>
</dbReference>
<dbReference type="EMBL" id="MVKX01000009">
    <property type="protein sequence ID" value="OOV80615.1"/>
    <property type="molecule type" value="Genomic_DNA"/>
</dbReference>
<keyword evidence="2" id="KW-0560">Oxidoreductase</keyword>
<dbReference type="Proteomes" id="UP000191160">
    <property type="component" value="Unassembled WGS sequence"/>
</dbReference>
<dbReference type="PANTHER" id="PTHR11709">
    <property type="entry name" value="MULTI-COPPER OXIDASE"/>
    <property type="match status" value="1"/>
</dbReference>
<dbReference type="PANTHER" id="PTHR11709:SF518">
    <property type="entry name" value="MULTICOPPER OXIDASE"/>
    <property type="match status" value="1"/>
</dbReference>
<feature type="region of interest" description="Disordered" evidence="3">
    <location>
        <begin position="647"/>
        <end position="666"/>
    </location>
</feature>
<organism evidence="6 7">
    <name type="scientific">Acinetobacter amyesii</name>
    <dbReference type="NCBI Taxonomy" id="2942470"/>
    <lineage>
        <taxon>Bacteria</taxon>
        <taxon>Pseudomonadati</taxon>
        <taxon>Pseudomonadota</taxon>
        <taxon>Gammaproteobacteria</taxon>
        <taxon>Moraxellales</taxon>
        <taxon>Moraxellaceae</taxon>
        <taxon>Acinetobacter</taxon>
    </lineage>
</organism>
<keyword evidence="7" id="KW-1185">Reference proteome</keyword>
<reference evidence="6 7" key="1">
    <citation type="submission" date="2017-02" db="EMBL/GenBank/DDBJ databases">
        <title>Acinetobacter sp. ANC 4945, whole genome shotgun sequencing project.</title>
        <authorList>
            <person name="Radolfova-Krizova L."/>
            <person name="Al Atrouni A."/>
            <person name="Nemec A."/>
        </authorList>
    </citation>
    <scope>NUCLEOTIDE SEQUENCE [LARGE SCALE GENOMIC DNA]</scope>
    <source>
        <strain evidence="6 7">ANC 4945</strain>
    </source>
</reference>
<dbReference type="InterPro" id="IPR045087">
    <property type="entry name" value="Cu-oxidase_fam"/>
</dbReference>
<dbReference type="Pfam" id="PF07732">
    <property type="entry name" value="Cu-oxidase_3"/>
    <property type="match status" value="1"/>
</dbReference>
<feature type="domain" description="Plastocyanin-like" evidence="4">
    <location>
        <begin position="516"/>
        <end position="634"/>
    </location>
</feature>
<keyword evidence="1" id="KW-0479">Metal-binding</keyword>
<proteinExistence type="predicted"/>
<dbReference type="AlphaFoldDB" id="A0A1T1GSY7"/>
<evidence type="ECO:0000256" key="1">
    <source>
        <dbReference type="ARBA" id="ARBA00022723"/>
    </source>
</evidence>
<dbReference type="SUPFAM" id="SSF49503">
    <property type="entry name" value="Cupredoxins"/>
    <property type="match status" value="2"/>
</dbReference>
<feature type="domain" description="Plastocyanin-like" evidence="5">
    <location>
        <begin position="116"/>
        <end position="188"/>
    </location>
</feature>
<dbReference type="GO" id="GO:0005507">
    <property type="term" value="F:copper ion binding"/>
    <property type="evidence" value="ECO:0007669"/>
    <property type="project" value="InterPro"/>
</dbReference>
<comment type="caution">
    <text evidence="6">The sequence shown here is derived from an EMBL/GenBank/DDBJ whole genome shotgun (WGS) entry which is preliminary data.</text>
</comment>
<accession>A0A1T1GSY7</accession>
<name>A0A1T1GSY7_9GAMM</name>
<evidence type="ECO:0000259" key="5">
    <source>
        <dbReference type="Pfam" id="PF07732"/>
    </source>
</evidence>
<dbReference type="InterPro" id="IPR011707">
    <property type="entry name" value="Cu-oxidase-like_N"/>
</dbReference>
<dbReference type="PROSITE" id="PS00080">
    <property type="entry name" value="MULTICOPPER_OXIDASE2"/>
    <property type="match status" value="1"/>
</dbReference>
<gene>
    <name evidence="6" type="ORF">B1202_13545</name>
</gene>
<dbReference type="Pfam" id="PF07731">
    <property type="entry name" value="Cu-oxidase_2"/>
    <property type="match status" value="1"/>
</dbReference>
<dbReference type="InterPro" id="IPR008972">
    <property type="entry name" value="Cupredoxin"/>
</dbReference>
<sequence length="666" mass="75258">MQEEEVDSPTVVSNPPRLKANAQGVHELLIAYKRQALYDPETGENDLLQVRGYLTKPELWNSKNSDGSVSDVLVGPQIRAKQGDNLKIHLVNHLPVESTETCPSPVTNINQGNCFNTTNLHTHGLWVSPQGNSDNVFLSLKPQQDFHYEFKIEPNHPAGTFWYHSHVHGSTAIQVSSGMAGPLIIEGERKPVIRQGQIQQTGDLDILWKNQKTQQYDHEKIMLFQQIQYNEDCDSKLSQVNGTPCIYSLEDYSKLDIPTSWADENRFTSINGKMFGEIKVDQNQYHRWRMIHGGIRDTIGLTIKELPDSALFTAEQTLSECQKYQSKSMSSQFKTLKTLPLYTLAQDGLTMGKIQKQGIEIFQPGYRFDAMLSFPTTNKYCVYDAKLNLEDEINAPESSPLLRRAPEEKLNTQLLGWVNVKATQLPQQTPFNFLKSQATQLKLAPEVIAQLEQGDLSAFISHASLMTAEVDEMLKTMAKQITNFDILFNADGSFKFGIRHAEEGTLISFGDAYHDEDHTHHSYVRKLPIGQTQEWELSSNVASHPFHIHVNPFQVVKILNENGVDVSAIGSSDKDGAGNIDSQYHGMKGVWKDTLFVKQGYKIFVRSKYEKFEGDFVLHCHILDHEDQGMMETVRICGDQYDCNSEPPSHHSTMDMTASDMPTHSH</sequence>